<reference evidence="2" key="1">
    <citation type="submission" date="2021-03" db="EMBL/GenBank/DDBJ databases">
        <title>Chromosome level genome of the anhydrobiotic midge Polypedilum vanderplanki.</title>
        <authorList>
            <person name="Yoshida Y."/>
            <person name="Kikawada T."/>
            <person name="Gusev O."/>
        </authorList>
    </citation>
    <scope>NUCLEOTIDE SEQUENCE</scope>
    <source>
        <strain evidence="2">NIAS01</strain>
        <tissue evidence="2">Whole body or cell culture</tissue>
    </source>
</reference>
<evidence type="ECO:0000313" key="2">
    <source>
        <dbReference type="EMBL" id="KAG5670423.1"/>
    </source>
</evidence>
<keyword evidence="3" id="KW-1185">Reference proteome</keyword>
<comment type="caution">
    <text evidence="2">The sequence shown here is derived from an EMBL/GenBank/DDBJ whole genome shotgun (WGS) entry which is preliminary data.</text>
</comment>
<organism evidence="2 3">
    <name type="scientific">Polypedilum vanderplanki</name>
    <name type="common">Sleeping chironomid midge</name>
    <dbReference type="NCBI Taxonomy" id="319348"/>
    <lineage>
        <taxon>Eukaryota</taxon>
        <taxon>Metazoa</taxon>
        <taxon>Ecdysozoa</taxon>
        <taxon>Arthropoda</taxon>
        <taxon>Hexapoda</taxon>
        <taxon>Insecta</taxon>
        <taxon>Pterygota</taxon>
        <taxon>Neoptera</taxon>
        <taxon>Endopterygota</taxon>
        <taxon>Diptera</taxon>
        <taxon>Nematocera</taxon>
        <taxon>Chironomoidea</taxon>
        <taxon>Chironomidae</taxon>
        <taxon>Chironominae</taxon>
        <taxon>Polypedilum</taxon>
        <taxon>Polypedilum</taxon>
    </lineage>
</organism>
<dbReference type="Proteomes" id="UP001107558">
    <property type="component" value="Chromosome 3"/>
</dbReference>
<protein>
    <submittedName>
        <fullName evidence="2">Uncharacterized protein</fullName>
    </submittedName>
</protein>
<feature type="chain" id="PRO_5039907658" evidence="1">
    <location>
        <begin position="20"/>
        <end position="79"/>
    </location>
</feature>
<dbReference type="EMBL" id="JADBJN010000003">
    <property type="protein sequence ID" value="KAG5670423.1"/>
    <property type="molecule type" value="Genomic_DNA"/>
</dbReference>
<feature type="signal peptide" evidence="1">
    <location>
        <begin position="1"/>
        <end position="19"/>
    </location>
</feature>
<keyword evidence="1" id="KW-0732">Signal</keyword>
<evidence type="ECO:0000256" key="1">
    <source>
        <dbReference type="SAM" id="SignalP"/>
    </source>
</evidence>
<dbReference type="OrthoDB" id="7789356at2759"/>
<proteinExistence type="predicted"/>
<dbReference type="AlphaFoldDB" id="A0A9J6BLC6"/>
<accession>A0A9J6BLC6</accession>
<name>A0A9J6BLC6_POLVA</name>
<sequence length="79" mass="9546">MKFILLVIVLIFYIIKVDSFDLRKKLCQDYCRDEDFDRLICAFDGNDLRNFSGSCRMKFFNDCYQMNFKEVDSSRCRQT</sequence>
<evidence type="ECO:0000313" key="3">
    <source>
        <dbReference type="Proteomes" id="UP001107558"/>
    </source>
</evidence>
<gene>
    <name evidence="2" type="ORF">PVAND_000689</name>
</gene>